<evidence type="ECO:0000313" key="2">
    <source>
        <dbReference type="EnsemblMetazoa" id="OVOC1857.1"/>
    </source>
</evidence>
<feature type="compositionally biased region" description="Basic and acidic residues" evidence="1">
    <location>
        <begin position="609"/>
        <end position="627"/>
    </location>
</feature>
<dbReference type="Proteomes" id="UP000024404">
    <property type="component" value="Unassembled WGS sequence"/>
</dbReference>
<feature type="region of interest" description="Disordered" evidence="1">
    <location>
        <begin position="190"/>
        <end position="317"/>
    </location>
</feature>
<feature type="compositionally biased region" description="Basic and acidic residues" evidence="1">
    <location>
        <begin position="218"/>
        <end position="232"/>
    </location>
</feature>
<feature type="region of interest" description="Disordered" evidence="1">
    <location>
        <begin position="436"/>
        <end position="627"/>
    </location>
</feature>
<organism evidence="2 3">
    <name type="scientific">Onchocerca volvulus</name>
    <dbReference type="NCBI Taxonomy" id="6282"/>
    <lineage>
        <taxon>Eukaryota</taxon>
        <taxon>Metazoa</taxon>
        <taxon>Ecdysozoa</taxon>
        <taxon>Nematoda</taxon>
        <taxon>Chromadorea</taxon>
        <taxon>Rhabditida</taxon>
        <taxon>Spirurina</taxon>
        <taxon>Spiruromorpha</taxon>
        <taxon>Filarioidea</taxon>
        <taxon>Onchocercidae</taxon>
        <taxon>Onchocerca</taxon>
    </lineage>
</organism>
<feature type="compositionally biased region" description="Polar residues" evidence="1">
    <location>
        <begin position="436"/>
        <end position="447"/>
    </location>
</feature>
<feature type="compositionally biased region" description="Polar residues" evidence="1">
    <location>
        <begin position="238"/>
        <end position="252"/>
    </location>
</feature>
<protein>
    <submittedName>
        <fullName evidence="2">Uncharacterized protein</fullName>
    </submittedName>
</protein>
<feature type="compositionally biased region" description="Basic and acidic residues" evidence="1">
    <location>
        <begin position="500"/>
        <end position="509"/>
    </location>
</feature>
<feature type="region of interest" description="Disordered" evidence="1">
    <location>
        <begin position="130"/>
        <end position="171"/>
    </location>
</feature>
<reference evidence="2" key="2">
    <citation type="submission" date="2018-02" db="UniProtKB">
        <authorList>
            <consortium name="EnsemblMetazoa"/>
        </authorList>
    </citation>
    <scope>IDENTIFICATION</scope>
</reference>
<name>A0A2K6VRG7_ONCVO</name>
<reference evidence="3" key="1">
    <citation type="submission" date="2013-10" db="EMBL/GenBank/DDBJ databases">
        <title>Genome sequencing of Onchocerca volvulus.</title>
        <authorList>
            <person name="Cotton J."/>
            <person name="Tsai J."/>
            <person name="Stanley E."/>
            <person name="Tracey A."/>
            <person name="Holroyd N."/>
            <person name="Lustigman S."/>
            <person name="Berriman M."/>
        </authorList>
    </citation>
    <scope>NUCLEOTIDE SEQUENCE</scope>
</reference>
<evidence type="ECO:0000313" key="3">
    <source>
        <dbReference type="Proteomes" id="UP000024404"/>
    </source>
</evidence>
<dbReference type="AlphaFoldDB" id="A0A2K6VRG7"/>
<proteinExistence type="predicted"/>
<sequence>MKFGIEKDRIRKNNVPKWFGKRIQRLSTSHAVILPRATSAANKETEKIITDKQDLETIIKRRNTNYSKSAYQQNLDFQSQSISEHKMKSPLIRLNRQKNPNKLAKEQIPLHIAYHYLKEKKENEKNLHDNFKRQSNKQNEKAISYGSNEENKYVSPDTIPRNGTDVSPYPKFNETNVSANYDIGSQAAPSNYRPILAPGTQDNSSSASYDTDNYSSTVEKEAQNNYVKESRSAYENVPQGNYGENPQSSYTTADEKEPESSYGEKPQSSYGEKPQSSYGEKPQSSYGERPQSNYTSSAEKGSQGSYEKEPESSYGEIPQSSYTLEAGKRALFLRNLPMPSRCPELRPMLHSAPHKDTDKSCGQSLEGWTKDPDCLCIYLLAERNNKGCPVKYYTLCYRPTTGATALSPKVSKKKKTPYEQNTEIYSKRREKQINYNNKQSVNDNQLKLNDKRTSQMTEELSVKDDKKCNKTDQKKIVHEDIESKEYDSKEDETQSMDAARSTDKVKLTDEAQSSDGVRPVDKVKPTDEAQSTDESRPVDKVKLTDEIQSMDRVRSADEVKLTDEAQSTDELRPVNKVKLTDETQSKDGVRSADKVRSTNEMQSMDEAQPTDKTKLTDKAHSTDEVQSADKVELIDGVQSMDTVQLIHAVRSADEGKSTDEVQVADKVPSTDEMKSMTINSSPRISKMRKLSKRTN</sequence>
<accession>A0A2K6VRG7</accession>
<keyword evidence="3" id="KW-1185">Reference proteome</keyword>
<feature type="compositionally biased region" description="Basic and acidic residues" evidence="1">
    <location>
        <begin position="460"/>
        <end position="487"/>
    </location>
</feature>
<dbReference type="EMBL" id="CMVM020000057">
    <property type="status" value="NOT_ANNOTATED_CDS"/>
    <property type="molecule type" value="Genomic_DNA"/>
</dbReference>
<feature type="region of interest" description="Disordered" evidence="1">
    <location>
        <begin position="651"/>
        <end position="695"/>
    </location>
</feature>
<dbReference type="EnsemblMetazoa" id="OVOC1857.1">
    <property type="protein sequence ID" value="OVOC1857.1"/>
    <property type="gene ID" value="WBGene00238666"/>
</dbReference>
<feature type="compositionally biased region" description="Basic and acidic residues" evidence="1">
    <location>
        <begin position="518"/>
        <end position="597"/>
    </location>
</feature>
<feature type="compositionally biased region" description="Basic residues" evidence="1">
    <location>
        <begin position="685"/>
        <end position="695"/>
    </location>
</feature>
<feature type="compositionally biased region" description="Polar residues" evidence="1">
    <location>
        <begin position="266"/>
        <end position="305"/>
    </location>
</feature>
<feature type="compositionally biased region" description="Polar residues" evidence="1">
    <location>
        <begin position="200"/>
        <end position="217"/>
    </location>
</feature>
<evidence type="ECO:0000256" key="1">
    <source>
        <dbReference type="SAM" id="MobiDB-lite"/>
    </source>
</evidence>